<evidence type="ECO:0000313" key="9">
    <source>
        <dbReference type="EMBL" id="KJY61038.1"/>
    </source>
</evidence>
<dbReference type="GO" id="GO:0016020">
    <property type="term" value="C:membrane"/>
    <property type="evidence" value="ECO:0007669"/>
    <property type="project" value="InterPro"/>
</dbReference>
<dbReference type="RefSeq" id="WP_046306255.1">
    <property type="nucleotide sequence ID" value="NZ_CP132378.1"/>
</dbReference>
<dbReference type="STRING" id="303541.JF72_03120"/>
<keyword evidence="2" id="KW-0813">Transport</keyword>
<keyword evidence="6" id="KW-0598">Phosphotransferase system</keyword>
<proteinExistence type="predicted"/>
<evidence type="ECO:0000256" key="4">
    <source>
        <dbReference type="ARBA" id="ARBA00022597"/>
    </source>
</evidence>
<dbReference type="InterPro" id="IPR036662">
    <property type="entry name" value="PTS_EIIA_man-typ_sf"/>
</dbReference>
<evidence type="ECO:0000256" key="2">
    <source>
        <dbReference type="ARBA" id="ARBA00022448"/>
    </source>
</evidence>
<dbReference type="PATRIC" id="fig|303541.3.peg.458"/>
<keyword evidence="3" id="KW-0963">Cytoplasm</keyword>
<protein>
    <submittedName>
        <fullName evidence="9">PTS Man IIA</fullName>
    </submittedName>
</protein>
<dbReference type="InterPro" id="IPR051471">
    <property type="entry name" value="Bacterial_PTS_sugar_comp"/>
</dbReference>
<dbReference type="PROSITE" id="PS51096">
    <property type="entry name" value="PTS_EIIA_TYPE_4"/>
    <property type="match status" value="1"/>
</dbReference>
<evidence type="ECO:0000259" key="8">
    <source>
        <dbReference type="PROSITE" id="PS51096"/>
    </source>
</evidence>
<dbReference type="GO" id="GO:0009401">
    <property type="term" value="P:phosphoenolpyruvate-dependent sugar phosphotransferase system"/>
    <property type="evidence" value="ECO:0007669"/>
    <property type="project" value="UniProtKB-KW"/>
</dbReference>
<dbReference type="EMBL" id="JXLG01000005">
    <property type="protein sequence ID" value="KJY61038.1"/>
    <property type="molecule type" value="Genomic_DNA"/>
</dbReference>
<dbReference type="Pfam" id="PF03610">
    <property type="entry name" value="EIIA-man"/>
    <property type="match status" value="1"/>
</dbReference>
<feature type="domain" description="PTS EIIA type-4" evidence="8">
    <location>
        <begin position="1"/>
        <end position="127"/>
    </location>
</feature>
<evidence type="ECO:0000256" key="3">
    <source>
        <dbReference type="ARBA" id="ARBA00022490"/>
    </source>
</evidence>
<dbReference type="SUPFAM" id="SSF53062">
    <property type="entry name" value="PTS system fructose IIA component-like"/>
    <property type="match status" value="1"/>
</dbReference>
<dbReference type="GO" id="GO:0016301">
    <property type="term" value="F:kinase activity"/>
    <property type="evidence" value="ECO:0007669"/>
    <property type="project" value="UniProtKB-KW"/>
</dbReference>
<sequence length="141" mass="15818">MEIVLASHSTLARGMYDTASLIMGKSKNLHYITAYLDDSVNFCDQLKETISKISDQKIVFVTDVVGGSVNNELTKFVAEKSNWFLVSGMNLPFVLELLNYSIAYPDDDLETIKDKLASLVETGREGLQLVELNDQNEEEDF</sequence>
<name>A0A0F4LRU6_9LACO</name>
<gene>
    <name evidence="9" type="ORF">JF72_03120</name>
</gene>
<dbReference type="Gene3D" id="3.40.50.510">
    <property type="entry name" value="Phosphotransferase system, mannose-type IIA component"/>
    <property type="match status" value="1"/>
</dbReference>
<dbReference type="Proteomes" id="UP000033682">
    <property type="component" value="Unassembled WGS sequence"/>
</dbReference>
<dbReference type="PANTHER" id="PTHR33799">
    <property type="entry name" value="PTS PERMEASE-RELATED-RELATED"/>
    <property type="match status" value="1"/>
</dbReference>
<dbReference type="AlphaFoldDB" id="A0A0F4LRU6"/>
<keyword evidence="7" id="KW-0418">Kinase</keyword>
<dbReference type="GO" id="GO:0005737">
    <property type="term" value="C:cytoplasm"/>
    <property type="evidence" value="ECO:0007669"/>
    <property type="project" value="UniProtKB-SubCell"/>
</dbReference>
<dbReference type="HOGENOM" id="CLU_123235_3_1_9"/>
<evidence type="ECO:0000256" key="5">
    <source>
        <dbReference type="ARBA" id="ARBA00022679"/>
    </source>
</evidence>
<evidence type="ECO:0000256" key="7">
    <source>
        <dbReference type="ARBA" id="ARBA00022777"/>
    </source>
</evidence>
<dbReference type="InterPro" id="IPR004701">
    <property type="entry name" value="PTS_EIIA_man-typ"/>
</dbReference>
<organism evidence="9 10">
    <name type="scientific">Lactobacillus apis</name>
    <dbReference type="NCBI Taxonomy" id="303541"/>
    <lineage>
        <taxon>Bacteria</taxon>
        <taxon>Bacillati</taxon>
        <taxon>Bacillota</taxon>
        <taxon>Bacilli</taxon>
        <taxon>Lactobacillales</taxon>
        <taxon>Lactobacillaceae</taxon>
        <taxon>Lactobacillus</taxon>
    </lineage>
</organism>
<keyword evidence="4" id="KW-0762">Sugar transport</keyword>
<dbReference type="CDD" id="cd00006">
    <property type="entry name" value="PTS_IIA_man"/>
    <property type="match status" value="1"/>
</dbReference>
<evidence type="ECO:0000256" key="6">
    <source>
        <dbReference type="ARBA" id="ARBA00022683"/>
    </source>
</evidence>
<evidence type="ECO:0000256" key="1">
    <source>
        <dbReference type="ARBA" id="ARBA00004496"/>
    </source>
</evidence>
<reference evidence="9 10" key="1">
    <citation type="submission" date="2015-01" db="EMBL/GenBank/DDBJ databases">
        <title>Comparative genomics of the lactic acid bacteria isolated from the honey bee gut.</title>
        <authorList>
            <person name="Ellegaard K.M."/>
            <person name="Tamarit D."/>
            <person name="Javelind E."/>
            <person name="Olofsson T."/>
            <person name="Andersson S.G."/>
            <person name="Vasquez A."/>
        </authorList>
    </citation>
    <scope>NUCLEOTIDE SEQUENCE [LARGE SCALE GENOMIC DNA]</scope>
    <source>
        <strain evidence="9 10">Hma11</strain>
    </source>
</reference>
<dbReference type="PANTHER" id="PTHR33799:SF1">
    <property type="entry name" value="PTS SYSTEM MANNOSE-SPECIFIC EIIAB COMPONENT-RELATED"/>
    <property type="match status" value="1"/>
</dbReference>
<evidence type="ECO:0000313" key="10">
    <source>
        <dbReference type="Proteomes" id="UP000033682"/>
    </source>
</evidence>
<dbReference type="InterPro" id="IPR033887">
    <property type="entry name" value="PTS_IIA_man"/>
</dbReference>
<comment type="caution">
    <text evidence="9">The sequence shown here is derived from an EMBL/GenBank/DDBJ whole genome shotgun (WGS) entry which is preliminary data.</text>
</comment>
<comment type="subcellular location">
    <subcellularLocation>
        <location evidence="1">Cytoplasm</location>
    </subcellularLocation>
</comment>
<keyword evidence="10" id="KW-1185">Reference proteome</keyword>
<accession>A0A0F4LRU6</accession>
<keyword evidence="5" id="KW-0808">Transferase</keyword>